<dbReference type="PRINTS" id="PR00988">
    <property type="entry name" value="URIDINKINASE"/>
</dbReference>
<keyword evidence="5" id="KW-0963">Cytoplasm</keyword>
<comment type="pathway">
    <text evidence="5">Cofactor biosynthesis; coenzyme A biosynthesis; CoA from (R)-pantothenate: step 5/5.</text>
</comment>
<comment type="catalytic activity">
    <reaction evidence="5">
        <text>3'-dephospho-CoA + ATP = ADP + CoA + H(+)</text>
        <dbReference type="Rhea" id="RHEA:18245"/>
        <dbReference type="ChEBI" id="CHEBI:15378"/>
        <dbReference type="ChEBI" id="CHEBI:30616"/>
        <dbReference type="ChEBI" id="CHEBI:57287"/>
        <dbReference type="ChEBI" id="CHEBI:57328"/>
        <dbReference type="ChEBI" id="CHEBI:456216"/>
        <dbReference type="EC" id="2.7.1.24"/>
    </reaction>
</comment>
<evidence type="ECO:0000256" key="3">
    <source>
        <dbReference type="ARBA" id="ARBA00022840"/>
    </source>
</evidence>
<keyword evidence="2 5" id="KW-0547">Nucleotide-binding</keyword>
<dbReference type="PANTHER" id="PTHR10695:SF46">
    <property type="entry name" value="BIFUNCTIONAL COENZYME A SYNTHASE-RELATED"/>
    <property type="match status" value="1"/>
</dbReference>
<comment type="function">
    <text evidence="5">Catalyzes the phosphorylation of the 3'-hydroxyl group of dephosphocoenzyme A to form coenzyme A.</text>
</comment>
<dbReference type="PROSITE" id="PS51219">
    <property type="entry name" value="DPCK"/>
    <property type="match status" value="1"/>
</dbReference>
<dbReference type="GO" id="GO:0004140">
    <property type="term" value="F:dephospho-CoA kinase activity"/>
    <property type="evidence" value="ECO:0007669"/>
    <property type="project" value="UniProtKB-EC"/>
</dbReference>
<name>A0ABY5YD86_9FLAO</name>
<dbReference type="EMBL" id="CP104205">
    <property type="protein sequence ID" value="UWX56385.1"/>
    <property type="molecule type" value="Genomic_DNA"/>
</dbReference>
<comment type="subcellular location">
    <subcellularLocation>
        <location evidence="5">Cytoplasm</location>
    </subcellularLocation>
</comment>
<dbReference type="RefSeq" id="WP_260575021.1">
    <property type="nucleotide sequence ID" value="NZ_CP104205.1"/>
</dbReference>
<dbReference type="Gene3D" id="3.40.50.300">
    <property type="entry name" value="P-loop containing nucleotide triphosphate hydrolases"/>
    <property type="match status" value="1"/>
</dbReference>
<keyword evidence="4 5" id="KW-0173">Coenzyme A biosynthesis</keyword>
<dbReference type="HAMAP" id="MF_00376">
    <property type="entry name" value="Dephospho_CoA_kinase"/>
    <property type="match status" value="1"/>
</dbReference>
<dbReference type="Pfam" id="PF01121">
    <property type="entry name" value="CoaE"/>
    <property type="match status" value="1"/>
</dbReference>
<protein>
    <recommendedName>
        <fullName evidence="5 6">Dephospho-CoA kinase</fullName>
        <ecNumber evidence="5 6">2.7.1.24</ecNumber>
    </recommendedName>
    <alternativeName>
        <fullName evidence="5">Dephosphocoenzyme A kinase</fullName>
    </alternativeName>
</protein>
<evidence type="ECO:0000256" key="5">
    <source>
        <dbReference type="HAMAP-Rule" id="MF_00376"/>
    </source>
</evidence>
<dbReference type="PANTHER" id="PTHR10695">
    <property type="entry name" value="DEPHOSPHO-COA KINASE-RELATED"/>
    <property type="match status" value="1"/>
</dbReference>
<dbReference type="SUPFAM" id="SSF52540">
    <property type="entry name" value="P-loop containing nucleoside triphosphate hydrolases"/>
    <property type="match status" value="1"/>
</dbReference>
<evidence type="ECO:0000256" key="2">
    <source>
        <dbReference type="ARBA" id="ARBA00022741"/>
    </source>
</evidence>
<dbReference type="Proteomes" id="UP001059209">
    <property type="component" value="Chromosome"/>
</dbReference>
<dbReference type="InterPro" id="IPR001977">
    <property type="entry name" value="Depp_CoAkinase"/>
</dbReference>
<proteinExistence type="inferred from homology"/>
<dbReference type="EC" id="2.7.1.24" evidence="5 6"/>
<reference evidence="7" key="1">
    <citation type="submission" date="2022-09" db="EMBL/GenBank/DDBJ databases">
        <title>Maribacter litopenaei sp. nov., isolated from the intestinal tract of the Pacific White Shrimp, Litopenaeus vannamei.</title>
        <authorList>
            <person name="Kim S.Y."/>
            <person name="Hwang C.Y."/>
        </authorList>
    </citation>
    <scope>NUCLEOTIDE SEQUENCE</scope>
    <source>
        <strain evidence="7">HL-LV01</strain>
    </source>
</reference>
<evidence type="ECO:0000256" key="1">
    <source>
        <dbReference type="ARBA" id="ARBA00009018"/>
    </source>
</evidence>
<evidence type="ECO:0000313" key="7">
    <source>
        <dbReference type="EMBL" id="UWX56385.1"/>
    </source>
</evidence>
<keyword evidence="5 7" id="KW-0808">Transferase</keyword>
<gene>
    <name evidence="5 7" type="primary">coaE</name>
    <name evidence="7" type="ORF">NYZ99_09370</name>
</gene>
<evidence type="ECO:0000256" key="6">
    <source>
        <dbReference type="NCBIfam" id="TIGR00152"/>
    </source>
</evidence>
<evidence type="ECO:0000256" key="4">
    <source>
        <dbReference type="ARBA" id="ARBA00022993"/>
    </source>
</evidence>
<dbReference type="NCBIfam" id="TIGR00152">
    <property type="entry name" value="dephospho-CoA kinase"/>
    <property type="match status" value="1"/>
</dbReference>
<organism evidence="7 8">
    <name type="scientific">Maribacter litopenaei</name>
    <dbReference type="NCBI Taxonomy" id="2976127"/>
    <lineage>
        <taxon>Bacteria</taxon>
        <taxon>Pseudomonadati</taxon>
        <taxon>Bacteroidota</taxon>
        <taxon>Flavobacteriia</taxon>
        <taxon>Flavobacteriales</taxon>
        <taxon>Flavobacteriaceae</taxon>
        <taxon>Maribacter</taxon>
    </lineage>
</organism>
<dbReference type="CDD" id="cd02022">
    <property type="entry name" value="DPCK"/>
    <property type="match status" value="1"/>
</dbReference>
<evidence type="ECO:0000313" key="8">
    <source>
        <dbReference type="Proteomes" id="UP001059209"/>
    </source>
</evidence>
<keyword evidence="5 7" id="KW-0418">Kinase</keyword>
<sequence length="194" mass="22048">MKIIGLTGGIGSGKTTVAKMFGELGVPIYNSDLEAKKLMHSSKVVKKKLIGLFGDSAYIDGELNRSMIAKAVFNDGVLLKKLNKIVHPAVRKHFEKWSKKQDYPYVVQETALLFENKAQDFYDKIVLVIAPKEVRINRLLARDNSTREDILARMKNQLKDDETISLADYVIKNRDLIKTRERVAQVHRAILDFC</sequence>
<dbReference type="InterPro" id="IPR027417">
    <property type="entry name" value="P-loop_NTPase"/>
</dbReference>
<accession>A0ABY5YD86</accession>
<comment type="similarity">
    <text evidence="1 5">Belongs to the CoaE family.</text>
</comment>
<feature type="binding site" evidence="5">
    <location>
        <begin position="11"/>
        <end position="16"/>
    </location>
    <ligand>
        <name>ATP</name>
        <dbReference type="ChEBI" id="CHEBI:30616"/>
    </ligand>
</feature>
<keyword evidence="8" id="KW-1185">Reference proteome</keyword>
<keyword evidence="3 5" id="KW-0067">ATP-binding</keyword>